<dbReference type="RefSeq" id="WP_110530153.1">
    <property type="nucleotide sequence ID" value="NZ_QKOE01000036.1"/>
</dbReference>
<evidence type="ECO:0000313" key="2">
    <source>
        <dbReference type="Proteomes" id="UP000248259"/>
    </source>
</evidence>
<evidence type="ECO:0000313" key="1">
    <source>
        <dbReference type="EMBL" id="PZA14349.1"/>
    </source>
</evidence>
<protein>
    <recommendedName>
        <fullName evidence="3">Peptidase C39-like domain-containing protein</fullName>
    </recommendedName>
</protein>
<organism evidence="1 2">
    <name type="scientific">Parazoarcus communis SWub3 = DSM 12120</name>
    <dbReference type="NCBI Taxonomy" id="1121029"/>
    <lineage>
        <taxon>Bacteria</taxon>
        <taxon>Pseudomonadati</taxon>
        <taxon>Pseudomonadota</taxon>
        <taxon>Betaproteobacteria</taxon>
        <taxon>Rhodocyclales</taxon>
        <taxon>Zoogloeaceae</taxon>
        <taxon>Parazoarcus</taxon>
    </lineage>
</organism>
<sequence>MSRPELIAQQETSLCGPAAFMYCVAKHRPHAYRDYVMDLALHGRARLGNLEVVPSEECRRSAPKMMQIDPVDWVALASLRDSTNLLLPMSHAAQTAAITTPADLEAWFDACGLFNGTGNHTRLVNGGTLDDLFAANMSYSSAFVCLLLRGSIMGGGGAIGTKFGSGMPKTPLFTPDHWVVLDELIHINARIAMRNLCPSTGACSLDSERIDFRVYSWGNYHRINSTHLSLTVGEFLPYFYGYVSAGK</sequence>
<dbReference type="EMBL" id="QKOE01000036">
    <property type="protein sequence ID" value="PZA14349.1"/>
    <property type="molecule type" value="Genomic_DNA"/>
</dbReference>
<accession>A0A323UPK2</accession>
<dbReference type="OrthoDB" id="8177309at2"/>
<gene>
    <name evidence="1" type="ORF">DNK49_22210</name>
</gene>
<evidence type="ECO:0008006" key="3">
    <source>
        <dbReference type="Google" id="ProtNLM"/>
    </source>
</evidence>
<reference evidence="1 2" key="1">
    <citation type="submission" date="2018-06" db="EMBL/GenBank/DDBJ databases">
        <title>Azoarcus communis strain SWub3 genome.</title>
        <authorList>
            <person name="Zorraquino Salvo V."/>
            <person name="Toubiana D."/>
            <person name="Blumwald E."/>
        </authorList>
    </citation>
    <scope>NUCLEOTIDE SEQUENCE [LARGE SCALE GENOMIC DNA]</scope>
    <source>
        <strain evidence="1 2">SWub3</strain>
    </source>
</reference>
<keyword evidence="2" id="KW-1185">Reference proteome</keyword>
<proteinExistence type="predicted"/>
<comment type="caution">
    <text evidence="1">The sequence shown here is derived from an EMBL/GenBank/DDBJ whole genome shotgun (WGS) entry which is preliminary data.</text>
</comment>
<dbReference type="AlphaFoldDB" id="A0A323UPK2"/>
<dbReference type="Proteomes" id="UP000248259">
    <property type="component" value="Unassembled WGS sequence"/>
</dbReference>
<name>A0A323UPK2_9RHOO</name>